<reference evidence="3" key="1">
    <citation type="submission" date="2021-02" db="EMBL/GenBank/DDBJ databases">
        <authorList>
            <person name="Dougan E. K."/>
            <person name="Rhodes N."/>
            <person name="Thang M."/>
            <person name="Chan C."/>
        </authorList>
    </citation>
    <scope>NUCLEOTIDE SEQUENCE</scope>
</reference>
<feature type="compositionally biased region" description="Low complexity" evidence="1">
    <location>
        <begin position="56"/>
        <end position="67"/>
    </location>
</feature>
<feature type="region of interest" description="Disordered" evidence="1">
    <location>
        <begin position="56"/>
        <end position="145"/>
    </location>
</feature>
<feature type="chain" id="PRO_5032389553" evidence="2">
    <location>
        <begin position="26"/>
        <end position="314"/>
    </location>
</feature>
<dbReference type="AlphaFoldDB" id="A0A813L0G3"/>
<feature type="signal peptide" evidence="2">
    <location>
        <begin position="1"/>
        <end position="25"/>
    </location>
</feature>
<evidence type="ECO:0000256" key="2">
    <source>
        <dbReference type="SAM" id="SignalP"/>
    </source>
</evidence>
<feature type="compositionally biased region" description="Low complexity" evidence="1">
    <location>
        <begin position="98"/>
        <end position="116"/>
    </location>
</feature>
<protein>
    <submittedName>
        <fullName evidence="3">Uncharacterized protein</fullName>
    </submittedName>
</protein>
<feature type="compositionally biased region" description="Polar residues" evidence="1">
    <location>
        <begin position="72"/>
        <end position="83"/>
    </location>
</feature>
<organism evidence="3 4">
    <name type="scientific">Polarella glacialis</name>
    <name type="common">Dinoflagellate</name>
    <dbReference type="NCBI Taxonomy" id="89957"/>
    <lineage>
        <taxon>Eukaryota</taxon>
        <taxon>Sar</taxon>
        <taxon>Alveolata</taxon>
        <taxon>Dinophyceae</taxon>
        <taxon>Suessiales</taxon>
        <taxon>Suessiaceae</taxon>
        <taxon>Polarella</taxon>
    </lineage>
</organism>
<evidence type="ECO:0000313" key="4">
    <source>
        <dbReference type="Proteomes" id="UP000626109"/>
    </source>
</evidence>
<feature type="compositionally biased region" description="Gly residues" evidence="1">
    <location>
        <begin position="86"/>
        <end position="97"/>
    </location>
</feature>
<gene>
    <name evidence="3" type="ORF">PGLA2088_LOCUS38265</name>
</gene>
<evidence type="ECO:0000313" key="3">
    <source>
        <dbReference type="EMBL" id="CAE8714915.1"/>
    </source>
</evidence>
<dbReference type="Proteomes" id="UP000626109">
    <property type="component" value="Unassembled WGS sequence"/>
</dbReference>
<comment type="caution">
    <text evidence="3">The sequence shown here is derived from an EMBL/GenBank/DDBJ whole genome shotgun (WGS) entry which is preliminary data.</text>
</comment>
<sequence>MAFNFCVVLLSLLAVGATGTGRTCAEDPDHQSCKEALSLDDELLDGADANSLVQVQVKKQDKQQQSQDEIHNQTQNPFDPSSWGNGVSGGSQAGGQGNTNSNPFGFPNPFAPAPATGGQGNTNSNPFGFPNPFATPAPAPSQGGQVQATNTNPFANPFAPEASTPNCDAMTKEMANAMAQGLSQGMQGMSQGVSPIQTMLQNMVDSMGGKGPGGTTMNPQDALTCTRKAFQFADPSHIPDECMIPGSSGKVDPACCMYVKRCSPTNPLDGCPWDTFGYGAPGVTCVGSNPLSPVATGVCKCQVGNCLTGTCSQR</sequence>
<name>A0A813L0G3_POLGL</name>
<proteinExistence type="predicted"/>
<evidence type="ECO:0000256" key="1">
    <source>
        <dbReference type="SAM" id="MobiDB-lite"/>
    </source>
</evidence>
<keyword evidence="2" id="KW-0732">Signal</keyword>
<dbReference type="EMBL" id="CAJNNW010032684">
    <property type="protein sequence ID" value="CAE8714915.1"/>
    <property type="molecule type" value="Genomic_DNA"/>
</dbReference>
<accession>A0A813L0G3</accession>